<feature type="region of interest" description="Disordered" evidence="1">
    <location>
        <begin position="141"/>
        <end position="172"/>
    </location>
</feature>
<dbReference type="AlphaFoldDB" id="A0A7R9PC04"/>
<accession>A0A7R9PC04</accession>
<gene>
    <name evidence="3" type="ORF">TCMB3V08_LOCUS9881</name>
</gene>
<feature type="transmembrane region" description="Helical" evidence="2">
    <location>
        <begin position="12"/>
        <end position="35"/>
    </location>
</feature>
<keyword evidence="2" id="KW-0472">Membrane</keyword>
<reference evidence="3" key="1">
    <citation type="submission" date="2020-11" db="EMBL/GenBank/DDBJ databases">
        <authorList>
            <person name="Tran Van P."/>
        </authorList>
    </citation>
    <scope>NUCLEOTIDE SEQUENCE</scope>
</reference>
<name>A0A7R9PC04_TIMCA</name>
<sequence>MVRSLWGDRGSNIAYATTFIALFGALVMVTVKMGLAANPCVEYPCSGEFPICKVGGKGSGRNENEDRGESSRASWELVECARTVQVGEIMTRFAEPPSLVSPGRGFPLVQRVESHLCSSCEVVYLREEVMAMRAGDRVQQLVTSSPLKKEKRPRLNGNDKEAPSPPSAAGLVVEKTQVSSKGPLMQPDMKSTSVRHGSFFFCA</sequence>
<proteinExistence type="predicted"/>
<keyword evidence="2" id="KW-0812">Transmembrane</keyword>
<evidence type="ECO:0000256" key="1">
    <source>
        <dbReference type="SAM" id="MobiDB-lite"/>
    </source>
</evidence>
<evidence type="ECO:0000313" key="3">
    <source>
        <dbReference type="EMBL" id="CAD7577329.1"/>
    </source>
</evidence>
<evidence type="ECO:0000256" key="2">
    <source>
        <dbReference type="SAM" id="Phobius"/>
    </source>
</evidence>
<dbReference type="EMBL" id="OE185444">
    <property type="protein sequence ID" value="CAD7577329.1"/>
    <property type="molecule type" value="Genomic_DNA"/>
</dbReference>
<organism evidence="3">
    <name type="scientific">Timema californicum</name>
    <name type="common">California timema</name>
    <name type="synonym">Walking stick</name>
    <dbReference type="NCBI Taxonomy" id="61474"/>
    <lineage>
        <taxon>Eukaryota</taxon>
        <taxon>Metazoa</taxon>
        <taxon>Ecdysozoa</taxon>
        <taxon>Arthropoda</taxon>
        <taxon>Hexapoda</taxon>
        <taxon>Insecta</taxon>
        <taxon>Pterygota</taxon>
        <taxon>Neoptera</taxon>
        <taxon>Polyneoptera</taxon>
        <taxon>Phasmatodea</taxon>
        <taxon>Timematodea</taxon>
        <taxon>Timematoidea</taxon>
        <taxon>Timematidae</taxon>
        <taxon>Timema</taxon>
    </lineage>
</organism>
<keyword evidence="2" id="KW-1133">Transmembrane helix</keyword>
<protein>
    <submittedName>
        <fullName evidence="3">(California timema) hypothetical protein</fullName>
    </submittedName>
</protein>